<comment type="cofactor">
    <cofactor evidence="2 6">
        <name>a divalent metal cation</name>
        <dbReference type="ChEBI" id="CHEBI:60240"/>
    </cofactor>
</comment>
<dbReference type="SUPFAM" id="SSF56784">
    <property type="entry name" value="HAD-like"/>
    <property type="match status" value="1"/>
</dbReference>
<dbReference type="NCBIfam" id="TIGR01484">
    <property type="entry name" value="HAD-SF-IIB"/>
    <property type="match status" value="1"/>
</dbReference>
<evidence type="ECO:0000256" key="2">
    <source>
        <dbReference type="ARBA" id="ARBA00001968"/>
    </source>
</evidence>
<dbReference type="PANTHER" id="PTHR43768:SF3">
    <property type="entry name" value="TREHALOSE 6-PHOSPHATE PHOSPHATASE"/>
    <property type="match status" value="1"/>
</dbReference>
<comment type="similarity">
    <text evidence="4 6">Belongs to the trehalose phosphatase family.</text>
</comment>
<comment type="catalytic activity">
    <reaction evidence="1 6">
        <text>alpha,alpha-trehalose 6-phosphate + H2O = alpha,alpha-trehalose + phosphate</text>
        <dbReference type="Rhea" id="RHEA:23420"/>
        <dbReference type="ChEBI" id="CHEBI:15377"/>
        <dbReference type="ChEBI" id="CHEBI:16551"/>
        <dbReference type="ChEBI" id="CHEBI:43474"/>
        <dbReference type="ChEBI" id="CHEBI:58429"/>
        <dbReference type="EC" id="3.1.3.12"/>
    </reaction>
</comment>
<feature type="region of interest" description="Disordered" evidence="7">
    <location>
        <begin position="483"/>
        <end position="508"/>
    </location>
</feature>
<dbReference type="InterPro" id="IPR003337">
    <property type="entry name" value="Trehalose_PPase"/>
</dbReference>
<sequence length="508" mass="55563">MVLKVTEVSYSLDRLLEQQTEIESKEVGLLSSSLSRLGDGYLAATGSLSLRSSCKRSASLISAAAEPLITSCPSSISTSLSSCLTSSLVLPATSSPAKAATTTTTTTTPLVSSSSSCSSHHHHHHLHTCSCPRPITPISTALPKLRNSGYKISDHNGGHMVKWLTAMKAQSPPHFRSLIGDHKFDFFAAKAAEYAAWTEKHIPILDVFEKVMKTAKGKQVAVFLDYDGTLSPIVEDPDRAYMSDDMRATVREVATSFPTAIISGRGRQKVYEFVQLPELFYAGSHGMDIMGPADGCNGFKASGTLAKDKKGNDIVFFQPASEYLPLINKVCKLMEDNTKDIEGAKVEHNLFCATVHFRRVKEENWVRLAERVANVMKGYPTLSLTHGRKVLEIRPGIAWDKGQAVNFLLESLGMANPNDVLPVYIGDDRTDEDAFKLLNGMKHGCSILVSTVPKSTNAAYSIRNPSEVKQFLHQLVQWRMSKNPSASSRSGSMTTSMSNPTLKYKRTP</sequence>
<evidence type="ECO:0000313" key="8">
    <source>
        <dbReference type="EMBL" id="CAK9204704.1"/>
    </source>
</evidence>
<keyword evidence="5 6" id="KW-0378">Hydrolase</keyword>
<dbReference type="EMBL" id="OZ019906">
    <property type="protein sequence ID" value="CAK9204704.1"/>
    <property type="molecule type" value="Genomic_DNA"/>
</dbReference>
<evidence type="ECO:0000256" key="7">
    <source>
        <dbReference type="SAM" id="MobiDB-lite"/>
    </source>
</evidence>
<organism evidence="8 9">
    <name type="scientific">Sphagnum troendelagicum</name>
    <dbReference type="NCBI Taxonomy" id="128251"/>
    <lineage>
        <taxon>Eukaryota</taxon>
        <taxon>Viridiplantae</taxon>
        <taxon>Streptophyta</taxon>
        <taxon>Embryophyta</taxon>
        <taxon>Bryophyta</taxon>
        <taxon>Sphagnophytina</taxon>
        <taxon>Sphagnopsida</taxon>
        <taxon>Sphagnales</taxon>
        <taxon>Sphagnaceae</taxon>
        <taxon>Sphagnum</taxon>
    </lineage>
</organism>
<keyword evidence="9" id="KW-1185">Reference proteome</keyword>
<comment type="pathway">
    <text evidence="3 6">Glycan biosynthesis; trehalose biosynthesis.</text>
</comment>
<dbReference type="Proteomes" id="UP001497512">
    <property type="component" value="Chromosome 14"/>
</dbReference>
<gene>
    <name evidence="8" type="ORF">CSSPTR1EN2_LOCUS7519</name>
</gene>
<reference evidence="8" key="1">
    <citation type="submission" date="2024-02" db="EMBL/GenBank/DDBJ databases">
        <authorList>
            <consortium name="ELIXIR-Norway"/>
            <consortium name="Elixir Norway"/>
        </authorList>
    </citation>
    <scope>NUCLEOTIDE SEQUENCE</scope>
</reference>
<protein>
    <recommendedName>
        <fullName evidence="6">Trehalose 6-phosphate phosphatase</fullName>
        <ecNumber evidence="6">3.1.3.12</ecNumber>
    </recommendedName>
</protein>
<dbReference type="InterPro" id="IPR023214">
    <property type="entry name" value="HAD_sf"/>
</dbReference>
<evidence type="ECO:0000256" key="4">
    <source>
        <dbReference type="ARBA" id="ARBA00008770"/>
    </source>
</evidence>
<evidence type="ECO:0000256" key="5">
    <source>
        <dbReference type="ARBA" id="ARBA00022801"/>
    </source>
</evidence>
<accession>A0ABP0TTT4</accession>
<dbReference type="Pfam" id="PF02358">
    <property type="entry name" value="Trehalose_PPase"/>
    <property type="match status" value="1"/>
</dbReference>
<evidence type="ECO:0000256" key="6">
    <source>
        <dbReference type="RuleBase" id="RU361117"/>
    </source>
</evidence>
<dbReference type="InterPro" id="IPR036412">
    <property type="entry name" value="HAD-like_sf"/>
</dbReference>
<evidence type="ECO:0000313" key="9">
    <source>
        <dbReference type="Proteomes" id="UP001497512"/>
    </source>
</evidence>
<comment type="function">
    <text evidence="6">Removes the phosphate from trehalose 6-phosphate to produce free trehalose.</text>
</comment>
<dbReference type="NCBIfam" id="TIGR00685">
    <property type="entry name" value="T6PP"/>
    <property type="match status" value="1"/>
</dbReference>
<dbReference type="PANTHER" id="PTHR43768">
    <property type="entry name" value="TREHALOSE 6-PHOSPHATE PHOSPHATASE"/>
    <property type="match status" value="1"/>
</dbReference>
<proteinExistence type="inferred from homology"/>
<evidence type="ECO:0000256" key="3">
    <source>
        <dbReference type="ARBA" id="ARBA00005199"/>
    </source>
</evidence>
<dbReference type="EC" id="3.1.3.12" evidence="6"/>
<dbReference type="InterPro" id="IPR006379">
    <property type="entry name" value="HAD-SF_hydro_IIB"/>
</dbReference>
<feature type="compositionally biased region" description="Low complexity" evidence="7">
    <location>
        <begin position="485"/>
        <end position="498"/>
    </location>
</feature>
<evidence type="ECO:0000256" key="1">
    <source>
        <dbReference type="ARBA" id="ARBA00000500"/>
    </source>
</evidence>
<dbReference type="CDD" id="cd01627">
    <property type="entry name" value="HAD_TPP"/>
    <property type="match status" value="1"/>
</dbReference>
<name>A0ABP0TTT4_9BRYO</name>
<dbReference type="Gene3D" id="3.40.50.1000">
    <property type="entry name" value="HAD superfamily/HAD-like"/>
    <property type="match status" value="2"/>
</dbReference>
<dbReference type="InterPro" id="IPR044651">
    <property type="entry name" value="OTSB-like"/>
</dbReference>